<dbReference type="PANTHER" id="PTHR37030">
    <property type="entry name" value="NUCLEOTIDYLTRANSFERASE"/>
    <property type="match status" value="1"/>
</dbReference>
<keyword evidence="3" id="KW-1185">Reference proteome</keyword>
<dbReference type="Pfam" id="PF01909">
    <property type="entry name" value="NTP_transf_2"/>
    <property type="match status" value="1"/>
</dbReference>
<proteinExistence type="predicted"/>
<protein>
    <submittedName>
        <fullName evidence="2">DNA polymerase, beta domain protein region</fullName>
    </submittedName>
</protein>
<evidence type="ECO:0000259" key="1">
    <source>
        <dbReference type="Pfam" id="PF01909"/>
    </source>
</evidence>
<reference evidence="2 3" key="1">
    <citation type="journal article" date="2012" name="J. Bacteriol.">
        <title>Complete genome sequence of strain 1860, a crenarchaeon of the genus pyrobaculum able to grow with various electron acceptors.</title>
        <authorList>
            <person name="Mardanov A.V."/>
            <person name="Gumerov V.M."/>
            <person name="Slobodkina G.B."/>
            <person name="Beletsky A.V."/>
            <person name="Bonch-Osmolovskaya E.A."/>
            <person name="Ravin N.V."/>
            <person name="Skryabin K.G."/>
        </authorList>
    </citation>
    <scope>NUCLEOTIDE SEQUENCE [LARGE SCALE GENOMIC DNA]</scope>
    <source>
        <strain evidence="2 3">1860</strain>
    </source>
</reference>
<dbReference type="InterPro" id="IPR002934">
    <property type="entry name" value="Polymerase_NTP_transf_dom"/>
</dbReference>
<dbReference type="SUPFAM" id="SSF81301">
    <property type="entry name" value="Nucleotidyltransferase"/>
    <property type="match status" value="1"/>
</dbReference>
<dbReference type="RefSeq" id="WP_014289931.1">
    <property type="nucleotide sequence ID" value="NC_016645.1"/>
</dbReference>
<name>G7VED6_9CREN</name>
<evidence type="ECO:0000313" key="3">
    <source>
        <dbReference type="Proteomes" id="UP000005867"/>
    </source>
</evidence>
<dbReference type="CDD" id="cd05403">
    <property type="entry name" value="NT_KNTase_like"/>
    <property type="match status" value="1"/>
</dbReference>
<dbReference type="OrthoDB" id="9287at2157"/>
<dbReference type="STRING" id="1104324.P186_2724"/>
<dbReference type="KEGG" id="pyr:P186_2724"/>
<dbReference type="HOGENOM" id="CLU_159724_0_1_2"/>
<accession>G7VED6</accession>
<dbReference type="InterPro" id="IPR043519">
    <property type="entry name" value="NT_sf"/>
</dbReference>
<sequence>MSLGLYRRLWERRAEELRNLWATLERLKARARELDPGAQVYVFGSFAKGTHRPDSDVDVLVVTSLAETEEGRLYVRAELGRILSPYSPIELHIATPEQFAWYLQFLDVYVEV</sequence>
<evidence type="ECO:0000313" key="2">
    <source>
        <dbReference type="EMBL" id="AET34106.1"/>
    </source>
</evidence>
<dbReference type="GO" id="GO:0016779">
    <property type="term" value="F:nucleotidyltransferase activity"/>
    <property type="evidence" value="ECO:0007669"/>
    <property type="project" value="InterPro"/>
</dbReference>
<dbReference type="GeneID" id="11594326"/>
<dbReference type="EMBL" id="CP003098">
    <property type="protein sequence ID" value="AET34106.1"/>
    <property type="molecule type" value="Genomic_DNA"/>
</dbReference>
<organism evidence="2 3">
    <name type="scientific">Pyrobaculum ferrireducens</name>
    <dbReference type="NCBI Taxonomy" id="1104324"/>
    <lineage>
        <taxon>Archaea</taxon>
        <taxon>Thermoproteota</taxon>
        <taxon>Thermoprotei</taxon>
        <taxon>Thermoproteales</taxon>
        <taxon>Thermoproteaceae</taxon>
        <taxon>Pyrobaculum</taxon>
    </lineage>
</organism>
<dbReference type="Gene3D" id="3.30.460.10">
    <property type="entry name" value="Beta Polymerase, domain 2"/>
    <property type="match status" value="1"/>
</dbReference>
<dbReference type="Proteomes" id="UP000005867">
    <property type="component" value="Chromosome"/>
</dbReference>
<dbReference type="AlphaFoldDB" id="G7VED6"/>
<dbReference type="BioCyc" id="PSP1104324:GJSN-2667-MONOMER"/>
<dbReference type="eggNOG" id="arCOG01205">
    <property type="taxonomic scope" value="Archaea"/>
</dbReference>
<feature type="domain" description="Polymerase nucleotidyl transferase" evidence="1">
    <location>
        <begin position="24"/>
        <end position="99"/>
    </location>
</feature>
<gene>
    <name evidence="2" type="ORF">P186_2724</name>
</gene>
<dbReference type="PANTHER" id="PTHR37030:SF1">
    <property type="entry name" value="NUCLEOTIDYLTRANSFERASE"/>
    <property type="match status" value="1"/>
</dbReference>